<gene>
    <name evidence="2" type="ORF">N657DRAFT_268489</name>
</gene>
<comment type="caution">
    <text evidence="2">The sequence shown here is derived from an EMBL/GenBank/DDBJ whole genome shotgun (WGS) entry which is preliminary data.</text>
</comment>
<evidence type="ECO:0000313" key="3">
    <source>
        <dbReference type="Proteomes" id="UP001302602"/>
    </source>
</evidence>
<dbReference type="Proteomes" id="UP001302602">
    <property type="component" value="Unassembled WGS sequence"/>
</dbReference>
<reference evidence="2" key="1">
    <citation type="journal article" date="2023" name="Mol. Phylogenet. Evol.">
        <title>Genome-scale phylogeny and comparative genomics of the fungal order Sordariales.</title>
        <authorList>
            <person name="Hensen N."/>
            <person name="Bonometti L."/>
            <person name="Westerberg I."/>
            <person name="Brannstrom I.O."/>
            <person name="Guillou S."/>
            <person name="Cros-Aarteil S."/>
            <person name="Calhoun S."/>
            <person name="Haridas S."/>
            <person name="Kuo A."/>
            <person name="Mondo S."/>
            <person name="Pangilinan J."/>
            <person name="Riley R."/>
            <person name="LaButti K."/>
            <person name="Andreopoulos B."/>
            <person name="Lipzen A."/>
            <person name="Chen C."/>
            <person name="Yan M."/>
            <person name="Daum C."/>
            <person name="Ng V."/>
            <person name="Clum A."/>
            <person name="Steindorff A."/>
            <person name="Ohm R.A."/>
            <person name="Martin F."/>
            <person name="Silar P."/>
            <person name="Natvig D.O."/>
            <person name="Lalanne C."/>
            <person name="Gautier V."/>
            <person name="Ament-Velasquez S.L."/>
            <person name="Kruys A."/>
            <person name="Hutchinson M.I."/>
            <person name="Powell A.J."/>
            <person name="Barry K."/>
            <person name="Miller A.N."/>
            <person name="Grigoriev I.V."/>
            <person name="Debuchy R."/>
            <person name="Gladieux P."/>
            <person name="Hiltunen Thoren M."/>
            <person name="Johannesson H."/>
        </authorList>
    </citation>
    <scope>NUCLEOTIDE SEQUENCE</scope>
    <source>
        <strain evidence="2">CBS 731.68</strain>
    </source>
</reference>
<feature type="region of interest" description="Disordered" evidence="1">
    <location>
        <begin position="1"/>
        <end position="27"/>
    </location>
</feature>
<dbReference type="AlphaFoldDB" id="A0AAN6Z5M5"/>
<dbReference type="EMBL" id="MU853225">
    <property type="protein sequence ID" value="KAK4125498.1"/>
    <property type="molecule type" value="Genomic_DNA"/>
</dbReference>
<proteinExistence type="predicted"/>
<accession>A0AAN6Z5M5</accession>
<name>A0AAN6Z5M5_9PEZI</name>
<organism evidence="2 3">
    <name type="scientific">Parathielavia appendiculata</name>
    <dbReference type="NCBI Taxonomy" id="2587402"/>
    <lineage>
        <taxon>Eukaryota</taxon>
        <taxon>Fungi</taxon>
        <taxon>Dikarya</taxon>
        <taxon>Ascomycota</taxon>
        <taxon>Pezizomycotina</taxon>
        <taxon>Sordariomycetes</taxon>
        <taxon>Sordariomycetidae</taxon>
        <taxon>Sordariales</taxon>
        <taxon>Chaetomiaceae</taxon>
        <taxon>Parathielavia</taxon>
    </lineage>
</organism>
<evidence type="ECO:0000313" key="2">
    <source>
        <dbReference type="EMBL" id="KAK4125498.1"/>
    </source>
</evidence>
<feature type="region of interest" description="Disordered" evidence="1">
    <location>
        <begin position="119"/>
        <end position="145"/>
    </location>
</feature>
<keyword evidence="3" id="KW-1185">Reference proteome</keyword>
<reference evidence="2" key="2">
    <citation type="submission" date="2023-05" db="EMBL/GenBank/DDBJ databases">
        <authorList>
            <consortium name="Lawrence Berkeley National Laboratory"/>
            <person name="Steindorff A."/>
            <person name="Hensen N."/>
            <person name="Bonometti L."/>
            <person name="Westerberg I."/>
            <person name="Brannstrom I.O."/>
            <person name="Guillou S."/>
            <person name="Cros-Aarteil S."/>
            <person name="Calhoun S."/>
            <person name="Haridas S."/>
            <person name="Kuo A."/>
            <person name="Mondo S."/>
            <person name="Pangilinan J."/>
            <person name="Riley R."/>
            <person name="Labutti K."/>
            <person name="Andreopoulos B."/>
            <person name="Lipzen A."/>
            <person name="Chen C."/>
            <person name="Yanf M."/>
            <person name="Daum C."/>
            <person name="Ng V."/>
            <person name="Clum A."/>
            <person name="Ohm R."/>
            <person name="Martin F."/>
            <person name="Silar P."/>
            <person name="Natvig D."/>
            <person name="Lalanne C."/>
            <person name="Gautier V."/>
            <person name="Ament-Velasquez S.L."/>
            <person name="Kruys A."/>
            <person name="Hutchinson M.I."/>
            <person name="Powell A.J."/>
            <person name="Barry K."/>
            <person name="Miller A.N."/>
            <person name="Grigoriev I.V."/>
            <person name="Debuchy R."/>
            <person name="Gladieux P."/>
            <person name="Thoren M.H."/>
            <person name="Johannesson H."/>
        </authorList>
    </citation>
    <scope>NUCLEOTIDE SEQUENCE</scope>
    <source>
        <strain evidence="2">CBS 731.68</strain>
    </source>
</reference>
<protein>
    <submittedName>
        <fullName evidence="2">Uncharacterized protein</fullName>
    </submittedName>
</protein>
<sequence length="181" mass="19985">MAPGHTAATVSHDQGAQEEEENRRRKTAIPGCRRSWIGAERSFILSEHKVVLTIWAWSRTLALCLVGSRTRGGHMHQSALQLGWYRRRIASAETPWLTCTVYRAGGGCADHIEPATQDRTGQGCLGSRAGNVLPNRGHRTRTEHSVTSSAQKVFGDLGLLMPRRIQTNNRCPTGGKDRKFA</sequence>
<dbReference type="GeneID" id="87823299"/>
<evidence type="ECO:0000256" key="1">
    <source>
        <dbReference type="SAM" id="MobiDB-lite"/>
    </source>
</evidence>
<dbReference type="RefSeq" id="XP_062649269.1">
    <property type="nucleotide sequence ID" value="XM_062786531.1"/>
</dbReference>